<organism evidence="6 7">
    <name type="scientific">Glaesserella australis</name>
    <dbReference type="NCBI Taxonomy" id="2094024"/>
    <lineage>
        <taxon>Bacteria</taxon>
        <taxon>Pseudomonadati</taxon>
        <taxon>Pseudomonadota</taxon>
        <taxon>Gammaproteobacteria</taxon>
        <taxon>Pasteurellales</taxon>
        <taxon>Pasteurellaceae</taxon>
        <taxon>Glaesserella</taxon>
    </lineage>
</organism>
<dbReference type="Gene3D" id="3.40.190.10">
    <property type="entry name" value="Periplasmic binding protein-like II"/>
    <property type="match status" value="1"/>
</dbReference>
<dbReference type="InterPro" id="IPR030678">
    <property type="entry name" value="Peptide/Ni-bd"/>
</dbReference>
<dbReference type="FunFam" id="3.90.76.10:FF:000001">
    <property type="entry name" value="Oligopeptide ABC transporter substrate-binding protein"/>
    <property type="match status" value="1"/>
</dbReference>
<evidence type="ECO:0000259" key="5">
    <source>
        <dbReference type="Pfam" id="PF00496"/>
    </source>
</evidence>
<accession>A0A328BWL0</accession>
<dbReference type="CDD" id="cd08504">
    <property type="entry name" value="PBP2_OppA"/>
    <property type="match status" value="1"/>
</dbReference>
<evidence type="ECO:0000313" key="6">
    <source>
        <dbReference type="EMBL" id="RAL18015.1"/>
    </source>
</evidence>
<comment type="caution">
    <text evidence="6">The sequence shown here is derived from an EMBL/GenBank/DDBJ whole genome shotgun (WGS) entry which is preliminary data.</text>
</comment>
<comment type="similarity">
    <text evidence="2">Belongs to the bacterial solute-binding protein 5 family.</text>
</comment>
<dbReference type="InterPro" id="IPR039424">
    <property type="entry name" value="SBP_5"/>
</dbReference>
<dbReference type="GO" id="GO:0043190">
    <property type="term" value="C:ATP-binding cassette (ABC) transporter complex"/>
    <property type="evidence" value="ECO:0007669"/>
    <property type="project" value="InterPro"/>
</dbReference>
<dbReference type="Gene3D" id="3.10.105.10">
    <property type="entry name" value="Dipeptide-binding Protein, Domain 3"/>
    <property type="match status" value="1"/>
</dbReference>
<dbReference type="PIRSF" id="PIRSF002741">
    <property type="entry name" value="MppA"/>
    <property type="match status" value="1"/>
</dbReference>
<dbReference type="Proteomes" id="UP000248689">
    <property type="component" value="Unassembled WGS sequence"/>
</dbReference>
<evidence type="ECO:0000256" key="2">
    <source>
        <dbReference type="ARBA" id="ARBA00005695"/>
    </source>
</evidence>
<keyword evidence="3" id="KW-0813">Transport</keyword>
<name>A0A328BWL0_9PAST</name>
<dbReference type="GO" id="GO:0030288">
    <property type="term" value="C:outer membrane-bounded periplasmic space"/>
    <property type="evidence" value="ECO:0007669"/>
    <property type="project" value="TreeGrafter"/>
</dbReference>
<evidence type="ECO:0000256" key="4">
    <source>
        <dbReference type="ARBA" id="ARBA00022729"/>
    </source>
</evidence>
<dbReference type="SUPFAM" id="SSF53850">
    <property type="entry name" value="Periplasmic binding protein-like II"/>
    <property type="match status" value="1"/>
</dbReference>
<dbReference type="EMBL" id="PTPX01000019">
    <property type="protein sequence ID" value="RAL18015.1"/>
    <property type="molecule type" value="Genomic_DNA"/>
</dbReference>
<feature type="domain" description="Solute-binding protein family 5" evidence="5">
    <location>
        <begin position="271"/>
        <end position="435"/>
    </location>
</feature>
<gene>
    <name evidence="6" type="ORF">C5N92_10285</name>
</gene>
<keyword evidence="4" id="KW-0732">Signal</keyword>
<sequence>MKLQSLSLQAVRFANYFAKFIFCIWLLAGCEDNSTSTLDLDPNREPPRPMTTLTRAIYSAHLQLDPHFVKVSADAAPIRDLFTGLMAFNEQGNVIPALAREWFSDDGKNWLFILDENRRWSNGEPVTASDFVASWQRLVNPSNQSPLANYLIYMGIEHAKAILQGEAKIETLGVKALNSHTLQITLHQVNRQLPQMLAHSALLPTYQGKKTEYAQLPVTNGAYKVNLIEKGRLQLQAVTPELPFQQVIYQLITTVQNPNRFDIIENPLPNYTRDVKAFPRLCNYFYEFNFNDPALQKLEARQAIRAMVSPAEISRGFGIPNHLPLPKTLVPQQDRIISTTSSEQLLNSMGISASQPLKLKITHDNDGIHSDIANKMALMLSRSDMFRVELEELNWQQFLTKREQQNFQLIRSGWCSDYDDALSFLNQFYSSSPDNKSGYKNEYVDQLLTQLNIENLTPEQRSQLVISVIHQLEKDVAVLPLFQYQRRVSIDPSLYGYDLNNASEVIYSKDLYRQYNNKDK</sequence>
<dbReference type="AlphaFoldDB" id="A0A328BWL0"/>
<evidence type="ECO:0000256" key="1">
    <source>
        <dbReference type="ARBA" id="ARBA00004196"/>
    </source>
</evidence>
<evidence type="ECO:0000313" key="7">
    <source>
        <dbReference type="Proteomes" id="UP000248689"/>
    </source>
</evidence>
<dbReference type="GO" id="GO:1904680">
    <property type="term" value="F:peptide transmembrane transporter activity"/>
    <property type="evidence" value="ECO:0007669"/>
    <property type="project" value="TreeGrafter"/>
</dbReference>
<dbReference type="GO" id="GO:0015833">
    <property type="term" value="P:peptide transport"/>
    <property type="evidence" value="ECO:0007669"/>
    <property type="project" value="TreeGrafter"/>
</dbReference>
<dbReference type="Pfam" id="PF00496">
    <property type="entry name" value="SBP_bac_5"/>
    <property type="match status" value="2"/>
</dbReference>
<reference evidence="7" key="1">
    <citation type="submission" date="2018-02" db="EMBL/GenBank/DDBJ databases">
        <title>Glaesserella australis sp. nov., isolated from the lungs of pigs.</title>
        <authorList>
            <person name="Turni C."/>
            <person name="Christensen H."/>
        </authorList>
    </citation>
    <scope>NUCLEOTIDE SEQUENCE [LARGE SCALE GENOMIC DNA]</scope>
    <source>
        <strain evidence="7">HS4635</strain>
    </source>
</reference>
<comment type="subcellular location">
    <subcellularLocation>
        <location evidence="1">Cell envelope</location>
    </subcellularLocation>
</comment>
<protein>
    <submittedName>
        <fullName evidence="6">Peptide ABC transporter substrate-binding protein</fullName>
    </submittedName>
</protein>
<dbReference type="InterPro" id="IPR000914">
    <property type="entry name" value="SBP_5_dom"/>
</dbReference>
<evidence type="ECO:0000256" key="3">
    <source>
        <dbReference type="ARBA" id="ARBA00022448"/>
    </source>
</evidence>
<dbReference type="PANTHER" id="PTHR30290">
    <property type="entry name" value="PERIPLASMIC BINDING COMPONENT OF ABC TRANSPORTER"/>
    <property type="match status" value="1"/>
</dbReference>
<dbReference type="OrthoDB" id="9801912at2"/>
<keyword evidence="7" id="KW-1185">Reference proteome</keyword>
<dbReference type="PANTHER" id="PTHR30290:SF10">
    <property type="entry name" value="PERIPLASMIC OLIGOPEPTIDE-BINDING PROTEIN-RELATED"/>
    <property type="match status" value="1"/>
</dbReference>
<proteinExistence type="inferred from homology"/>
<feature type="domain" description="Solute-binding protein family 5" evidence="5">
    <location>
        <begin position="94"/>
        <end position="231"/>
    </location>
</feature>
<dbReference type="PROSITE" id="PS51257">
    <property type="entry name" value="PROKAR_LIPOPROTEIN"/>
    <property type="match status" value="1"/>
</dbReference>
<dbReference type="Gene3D" id="3.90.76.10">
    <property type="entry name" value="Dipeptide-binding Protein, Domain 1"/>
    <property type="match status" value="1"/>
</dbReference>